<dbReference type="RefSeq" id="WP_249318482.1">
    <property type="nucleotide sequence ID" value="NZ_JACRSN010000004.1"/>
</dbReference>
<keyword evidence="3" id="KW-1185">Reference proteome</keyword>
<dbReference type="Gene3D" id="1.10.260.40">
    <property type="entry name" value="lambda repressor-like DNA-binding domains"/>
    <property type="match status" value="1"/>
</dbReference>
<evidence type="ECO:0000313" key="2">
    <source>
        <dbReference type="EMBL" id="MBC8533131.1"/>
    </source>
</evidence>
<accession>A0A926D7I4</accession>
<dbReference type="EMBL" id="JACRSN010000004">
    <property type="protein sequence ID" value="MBC8533131.1"/>
    <property type="molecule type" value="Genomic_DNA"/>
</dbReference>
<name>A0A926D7I4_9FIRM</name>
<protein>
    <submittedName>
        <fullName evidence="2">Helix-turn-helix transcriptional regulator</fullName>
    </submittedName>
</protein>
<dbReference type="SUPFAM" id="SSF47413">
    <property type="entry name" value="lambda repressor-like DNA-binding domains"/>
    <property type="match status" value="1"/>
</dbReference>
<dbReference type="CDD" id="cd00093">
    <property type="entry name" value="HTH_XRE"/>
    <property type="match status" value="1"/>
</dbReference>
<dbReference type="Proteomes" id="UP000651482">
    <property type="component" value="Unassembled WGS sequence"/>
</dbReference>
<reference evidence="2" key="1">
    <citation type="submission" date="2020-08" db="EMBL/GenBank/DDBJ databases">
        <title>Genome public.</title>
        <authorList>
            <person name="Liu C."/>
            <person name="Sun Q."/>
        </authorList>
    </citation>
    <scope>NUCLEOTIDE SEQUENCE</scope>
    <source>
        <strain evidence="2">NSJ-40</strain>
    </source>
</reference>
<evidence type="ECO:0000313" key="3">
    <source>
        <dbReference type="Proteomes" id="UP000651482"/>
    </source>
</evidence>
<dbReference type="Pfam" id="PF01381">
    <property type="entry name" value="HTH_3"/>
    <property type="match status" value="1"/>
</dbReference>
<dbReference type="InterPro" id="IPR001387">
    <property type="entry name" value="Cro/C1-type_HTH"/>
</dbReference>
<dbReference type="GO" id="GO:0003677">
    <property type="term" value="F:DNA binding"/>
    <property type="evidence" value="ECO:0007669"/>
    <property type="project" value="InterPro"/>
</dbReference>
<organism evidence="2 3">
    <name type="scientific">Yeguia hominis</name>
    <dbReference type="NCBI Taxonomy" id="2763662"/>
    <lineage>
        <taxon>Bacteria</taxon>
        <taxon>Bacillati</taxon>
        <taxon>Bacillota</taxon>
        <taxon>Clostridia</taxon>
        <taxon>Eubacteriales</taxon>
        <taxon>Yeguiaceae</taxon>
        <taxon>Yeguia</taxon>
    </lineage>
</organism>
<dbReference type="AlphaFoldDB" id="A0A926D7I4"/>
<dbReference type="InterPro" id="IPR010982">
    <property type="entry name" value="Lambda_DNA-bd_dom_sf"/>
</dbReference>
<feature type="domain" description="HTH cro/C1-type" evidence="1">
    <location>
        <begin position="10"/>
        <end position="57"/>
    </location>
</feature>
<evidence type="ECO:0000259" key="1">
    <source>
        <dbReference type="Pfam" id="PF01381"/>
    </source>
</evidence>
<sequence length="77" mass="8562">MNEKEIVTAAMKTLGWNQTQLAEAVGYKTQSAVSSRLTGNSMRVDTFVKILSAMGYEVVVKSTSPQKNKNQWTISYD</sequence>
<gene>
    <name evidence="2" type="ORF">IAG03_03750</name>
</gene>
<proteinExistence type="predicted"/>
<comment type="caution">
    <text evidence="2">The sequence shown here is derived from an EMBL/GenBank/DDBJ whole genome shotgun (WGS) entry which is preliminary data.</text>
</comment>